<dbReference type="RefSeq" id="WP_344843399.1">
    <property type="nucleotide sequence ID" value="NZ_BAABDF010000003.1"/>
</dbReference>
<feature type="domain" description="HPt" evidence="3">
    <location>
        <begin position="11"/>
        <end position="107"/>
    </location>
</feature>
<dbReference type="InterPro" id="IPR008207">
    <property type="entry name" value="Sig_transdc_His_kin_Hpt_dom"/>
</dbReference>
<name>A0ABP7JXA6_9RHOB</name>
<keyword evidence="1" id="KW-0902">Two-component regulatory system</keyword>
<accession>A0ABP7JXA6</accession>
<evidence type="ECO:0000256" key="2">
    <source>
        <dbReference type="PROSITE-ProRule" id="PRU00110"/>
    </source>
</evidence>
<evidence type="ECO:0000313" key="5">
    <source>
        <dbReference type="Proteomes" id="UP001399917"/>
    </source>
</evidence>
<keyword evidence="2" id="KW-0597">Phosphoprotein</keyword>
<dbReference type="Pfam" id="PF01627">
    <property type="entry name" value="Hpt"/>
    <property type="match status" value="1"/>
</dbReference>
<reference evidence="5" key="1">
    <citation type="journal article" date="2019" name="Int. J. Syst. Evol. Microbiol.">
        <title>The Global Catalogue of Microorganisms (GCM) 10K type strain sequencing project: providing services to taxonomists for standard genome sequencing and annotation.</title>
        <authorList>
            <consortium name="The Broad Institute Genomics Platform"/>
            <consortium name="The Broad Institute Genome Sequencing Center for Infectious Disease"/>
            <person name="Wu L."/>
            <person name="Ma J."/>
        </authorList>
    </citation>
    <scope>NUCLEOTIDE SEQUENCE [LARGE SCALE GENOMIC DNA]</scope>
    <source>
        <strain evidence="5">JCM 17190</strain>
    </source>
</reference>
<comment type="caution">
    <text evidence="4">The sequence shown here is derived from an EMBL/GenBank/DDBJ whole genome shotgun (WGS) entry which is preliminary data.</text>
</comment>
<evidence type="ECO:0000259" key="3">
    <source>
        <dbReference type="PROSITE" id="PS50894"/>
    </source>
</evidence>
<proteinExistence type="predicted"/>
<feature type="modified residue" description="Phosphohistidine" evidence="2">
    <location>
        <position position="51"/>
    </location>
</feature>
<evidence type="ECO:0000313" key="4">
    <source>
        <dbReference type="EMBL" id="GAA3858382.1"/>
    </source>
</evidence>
<dbReference type="PROSITE" id="PS50894">
    <property type="entry name" value="HPT"/>
    <property type="match status" value="1"/>
</dbReference>
<gene>
    <name evidence="4" type="ORF">GCM10022404_06480</name>
</gene>
<evidence type="ECO:0000256" key="1">
    <source>
        <dbReference type="ARBA" id="ARBA00023012"/>
    </source>
</evidence>
<dbReference type="InterPro" id="IPR036641">
    <property type="entry name" value="HPT_dom_sf"/>
</dbReference>
<protein>
    <submittedName>
        <fullName evidence="4">Hpt domain-containing protein</fullName>
    </submittedName>
</protein>
<dbReference type="SUPFAM" id="SSF47226">
    <property type="entry name" value="Histidine-containing phosphotransfer domain, HPT domain"/>
    <property type="match status" value="1"/>
</dbReference>
<keyword evidence="5" id="KW-1185">Reference proteome</keyword>
<organism evidence="4 5">
    <name type="scientific">Celeribacter arenosi</name>
    <dbReference type="NCBI Taxonomy" id="792649"/>
    <lineage>
        <taxon>Bacteria</taxon>
        <taxon>Pseudomonadati</taxon>
        <taxon>Pseudomonadota</taxon>
        <taxon>Alphaproteobacteria</taxon>
        <taxon>Rhodobacterales</taxon>
        <taxon>Roseobacteraceae</taxon>
        <taxon>Celeribacter</taxon>
    </lineage>
</organism>
<dbReference type="Gene3D" id="1.20.120.160">
    <property type="entry name" value="HPT domain"/>
    <property type="match status" value="1"/>
</dbReference>
<sequence length="108" mass="12123">MIDWDRIDILRSEVGPEDFGEVVELFLEEVDEVIAAMRDKTNTMTLAETMHFLKGSSLNLGFATFSSLCRGAEIMLAAGQADEIDMDEIIDCYDASRQTFLEHVERAA</sequence>
<dbReference type="EMBL" id="BAABDF010000003">
    <property type="protein sequence ID" value="GAA3858382.1"/>
    <property type="molecule type" value="Genomic_DNA"/>
</dbReference>
<dbReference type="Proteomes" id="UP001399917">
    <property type="component" value="Unassembled WGS sequence"/>
</dbReference>